<evidence type="ECO:0000313" key="2">
    <source>
        <dbReference type="EMBL" id="GFS45185.1"/>
    </source>
</evidence>
<organism evidence="2 3">
    <name type="scientific">Nephila pilipes</name>
    <name type="common">Giant wood spider</name>
    <name type="synonym">Nephila maculata</name>
    <dbReference type="NCBI Taxonomy" id="299642"/>
    <lineage>
        <taxon>Eukaryota</taxon>
        <taxon>Metazoa</taxon>
        <taxon>Ecdysozoa</taxon>
        <taxon>Arthropoda</taxon>
        <taxon>Chelicerata</taxon>
        <taxon>Arachnida</taxon>
        <taxon>Araneae</taxon>
        <taxon>Araneomorphae</taxon>
        <taxon>Entelegynae</taxon>
        <taxon>Araneoidea</taxon>
        <taxon>Nephilidae</taxon>
        <taxon>Nephila</taxon>
    </lineage>
</organism>
<sequence length="44" mass="4853">KWHRSSRFDEDDTSLESRPVGYGELAERGKAPEAAGCLLSVGFK</sequence>
<reference evidence="2" key="1">
    <citation type="submission" date="2020-08" db="EMBL/GenBank/DDBJ databases">
        <title>Multicomponent nature underlies the extraordinary mechanical properties of spider dragline silk.</title>
        <authorList>
            <person name="Kono N."/>
            <person name="Nakamura H."/>
            <person name="Mori M."/>
            <person name="Yoshida Y."/>
            <person name="Ohtoshi R."/>
            <person name="Malay A.D."/>
            <person name="Moran D.A.P."/>
            <person name="Tomita M."/>
            <person name="Numata K."/>
            <person name="Arakawa K."/>
        </authorList>
    </citation>
    <scope>NUCLEOTIDE SEQUENCE</scope>
</reference>
<protein>
    <submittedName>
        <fullName evidence="2">Uncharacterized protein</fullName>
    </submittedName>
</protein>
<keyword evidence="3" id="KW-1185">Reference proteome</keyword>
<evidence type="ECO:0000313" key="3">
    <source>
        <dbReference type="Proteomes" id="UP000887013"/>
    </source>
</evidence>
<name>A0A8X6IGQ6_NEPPI</name>
<feature type="region of interest" description="Disordered" evidence="1">
    <location>
        <begin position="1"/>
        <end position="27"/>
    </location>
</feature>
<dbReference type="Proteomes" id="UP000887013">
    <property type="component" value="Unassembled WGS sequence"/>
</dbReference>
<dbReference type="EMBL" id="BMAW01044523">
    <property type="protein sequence ID" value="GFS45185.1"/>
    <property type="molecule type" value="Genomic_DNA"/>
</dbReference>
<dbReference type="AlphaFoldDB" id="A0A8X6IGQ6"/>
<accession>A0A8X6IGQ6</accession>
<proteinExistence type="predicted"/>
<gene>
    <name evidence="2" type="ORF">NPIL_23711</name>
</gene>
<comment type="caution">
    <text evidence="2">The sequence shown here is derived from an EMBL/GenBank/DDBJ whole genome shotgun (WGS) entry which is preliminary data.</text>
</comment>
<feature type="non-terminal residue" evidence="2">
    <location>
        <position position="1"/>
    </location>
</feature>
<evidence type="ECO:0000256" key="1">
    <source>
        <dbReference type="SAM" id="MobiDB-lite"/>
    </source>
</evidence>